<accession>I3SVW3</accession>
<organism evidence="1">
    <name type="scientific">Medicago truncatula</name>
    <name type="common">Barrel medic</name>
    <name type="synonym">Medicago tribuloides</name>
    <dbReference type="NCBI Taxonomy" id="3880"/>
    <lineage>
        <taxon>Eukaryota</taxon>
        <taxon>Viridiplantae</taxon>
        <taxon>Streptophyta</taxon>
        <taxon>Embryophyta</taxon>
        <taxon>Tracheophyta</taxon>
        <taxon>Spermatophyta</taxon>
        <taxon>Magnoliopsida</taxon>
        <taxon>eudicotyledons</taxon>
        <taxon>Gunneridae</taxon>
        <taxon>Pentapetalae</taxon>
        <taxon>rosids</taxon>
        <taxon>fabids</taxon>
        <taxon>Fabales</taxon>
        <taxon>Fabaceae</taxon>
        <taxon>Papilionoideae</taxon>
        <taxon>50 kb inversion clade</taxon>
        <taxon>NPAAA clade</taxon>
        <taxon>Hologalegina</taxon>
        <taxon>IRL clade</taxon>
        <taxon>Trifolieae</taxon>
        <taxon>Medicago</taxon>
    </lineage>
</organism>
<protein>
    <submittedName>
        <fullName evidence="1">Uncharacterized protein</fullName>
    </submittedName>
</protein>
<reference evidence="1" key="1">
    <citation type="submission" date="2012-05" db="EMBL/GenBank/DDBJ databases">
        <authorList>
            <person name="Krishnakumar V."/>
            <person name="Cheung F."/>
            <person name="Xiao Y."/>
            <person name="Chan A."/>
            <person name="Moskal W.A."/>
            <person name="Town C.D."/>
        </authorList>
    </citation>
    <scope>NUCLEOTIDE SEQUENCE</scope>
</reference>
<sequence length="61" mass="7456">MIKQRSAKCRYFLMLTKIMMSNMNIHFPWYHVIYLALLLSSIFRISISSRLIKRLYRMTLL</sequence>
<dbReference type="AlphaFoldDB" id="I3SVW3"/>
<name>I3SVW3_MEDTR</name>
<evidence type="ECO:0000313" key="1">
    <source>
        <dbReference type="EMBL" id="AFK44405.1"/>
    </source>
</evidence>
<proteinExistence type="evidence at transcript level"/>
<dbReference type="EMBL" id="BT144611">
    <property type="protein sequence ID" value="AFK44405.1"/>
    <property type="molecule type" value="mRNA"/>
</dbReference>